<dbReference type="Pfam" id="PF13699">
    <property type="entry name" value="eCIS_core"/>
    <property type="match status" value="1"/>
</dbReference>
<reference evidence="4" key="1">
    <citation type="journal article" date="2019" name="Int. J. Syst. Evol. Microbiol.">
        <title>The Global Catalogue of Microorganisms (GCM) 10K type strain sequencing project: providing services to taxonomists for standard genome sequencing and annotation.</title>
        <authorList>
            <consortium name="The Broad Institute Genomics Platform"/>
            <consortium name="The Broad Institute Genome Sequencing Center for Infectious Disease"/>
            <person name="Wu L."/>
            <person name="Ma J."/>
        </authorList>
    </citation>
    <scope>NUCLEOTIDE SEQUENCE [LARGE SCALE GENOMIC DNA]</scope>
    <source>
        <strain evidence="4">CGMCC 1.10832</strain>
    </source>
</reference>
<organism evidence="3 4">
    <name type="scientific">Marivirga lumbricoides</name>
    <dbReference type="NCBI Taxonomy" id="1046115"/>
    <lineage>
        <taxon>Bacteria</taxon>
        <taxon>Pseudomonadati</taxon>
        <taxon>Bacteroidota</taxon>
        <taxon>Cytophagia</taxon>
        <taxon>Cytophagales</taxon>
        <taxon>Marivirgaceae</taxon>
        <taxon>Marivirga</taxon>
    </lineage>
</organism>
<sequence>MADQPKHSNENTAHQQSGQENTHWQKGLQPRQMSRTLSRDITRFSYVENHTSEKPEQFAQLKPGIMTFGVKEPSGVARKTQNKEQYPQHQILQKKNRKESDIPENNNSNSTGLPENLKSGIEHLSGHSMDDVRVYRNSNKPSEMNALAYAQGTDIHLGPGQEKHLPHEAWHVIQQKEGRVKPTKQLKSNISINDDAALEKEADEMGNKAMQFKVGGNIHHNSDVNLYNKNSPHKILQKVSGQDALDQIAPQQAVYEFAAHHLVYKPENSGLTEQERNFLTNNGYEASESGISWIGRSSGAQLGFQAVLIKSRSEKNDILAIRGTIPGGGSENLMTIYVDLDPRAVGLQQFEANRNLIEAILSRADGPVDVTGHSLGGAMAQHTAVNFSGQVANVSTFQSPGIDQASVDRFQKIPESERPKAIHHIVTGDIVDKAGEANLPGTTYEHDFGRHLDVNILIDSLSGHIETIKESISNFDRNMAEVLSIIRPQFKWPREAAEDVIRLRDIINKLNENQAAVGREVNEIKSLLADTVSGIAEAHATHVFSSSHYSKMREASGAEQINNIEMNKSHHSTVSSSRAYPHDQQRKVAEPLRQNLGGKVQGILHAYITVVETYEETVIRYNRFKQGASDAWEGFKDGVTNAIDDASNRIYSIWNWITQ</sequence>
<evidence type="ECO:0000256" key="1">
    <source>
        <dbReference type="SAM" id="MobiDB-lite"/>
    </source>
</evidence>
<feature type="region of interest" description="Disordered" evidence="1">
    <location>
        <begin position="75"/>
        <end position="123"/>
    </location>
</feature>
<feature type="domain" description="eCIS core" evidence="2">
    <location>
        <begin position="113"/>
        <end position="178"/>
    </location>
</feature>
<dbReference type="Gene3D" id="3.40.50.1820">
    <property type="entry name" value="alpha/beta hydrolase"/>
    <property type="match status" value="1"/>
</dbReference>
<evidence type="ECO:0000259" key="2">
    <source>
        <dbReference type="Pfam" id="PF13699"/>
    </source>
</evidence>
<dbReference type="InterPro" id="IPR025295">
    <property type="entry name" value="eCIS_core_dom"/>
</dbReference>
<comment type="caution">
    <text evidence="3">The sequence shown here is derived from an EMBL/GenBank/DDBJ whole genome shotgun (WGS) entry which is preliminary data.</text>
</comment>
<feature type="compositionally biased region" description="Polar residues" evidence="1">
    <location>
        <begin position="10"/>
        <end position="24"/>
    </location>
</feature>
<evidence type="ECO:0000313" key="4">
    <source>
        <dbReference type="Proteomes" id="UP000636010"/>
    </source>
</evidence>
<gene>
    <name evidence="3" type="ORF">GCM10011506_11700</name>
</gene>
<dbReference type="Proteomes" id="UP000636010">
    <property type="component" value="Unassembled WGS sequence"/>
</dbReference>
<accession>A0ABQ1LQ49</accession>
<protein>
    <recommendedName>
        <fullName evidence="2">eCIS core domain-containing protein</fullName>
    </recommendedName>
</protein>
<dbReference type="SUPFAM" id="SSF53474">
    <property type="entry name" value="alpha/beta-Hydrolases"/>
    <property type="match status" value="1"/>
</dbReference>
<feature type="region of interest" description="Disordered" evidence="1">
    <location>
        <begin position="567"/>
        <end position="586"/>
    </location>
</feature>
<feature type="compositionally biased region" description="Polar residues" evidence="1">
    <location>
        <begin position="567"/>
        <end position="578"/>
    </location>
</feature>
<name>A0ABQ1LQ49_9BACT</name>
<keyword evidence="4" id="KW-1185">Reference proteome</keyword>
<dbReference type="Pfam" id="PF26363">
    <property type="entry name" value="Phospholipase-like"/>
    <property type="match status" value="1"/>
</dbReference>
<feature type="region of interest" description="Disordered" evidence="1">
    <location>
        <begin position="1"/>
        <end position="37"/>
    </location>
</feature>
<evidence type="ECO:0000313" key="3">
    <source>
        <dbReference type="EMBL" id="GGC27985.1"/>
    </source>
</evidence>
<proteinExistence type="predicted"/>
<dbReference type="EMBL" id="BMEC01000003">
    <property type="protein sequence ID" value="GGC27985.1"/>
    <property type="molecule type" value="Genomic_DNA"/>
</dbReference>
<dbReference type="RefSeq" id="WP_188461211.1">
    <property type="nucleotide sequence ID" value="NZ_BAABHU010000003.1"/>
</dbReference>
<feature type="compositionally biased region" description="Polar residues" evidence="1">
    <location>
        <begin position="103"/>
        <end position="113"/>
    </location>
</feature>
<dbReference type="InterPro" id="IPR029058">
    <property type="entry name" value="AB_hydrolase_fold"/>
</dbReference>